<evidence type="ECO:0000313" key="3">
    <source>
        <dbReference type="EMBL" id="VVC75499.1"/>
    </source>
</evidence>
<dbReference type="PANTHER" id="PTHR44167:SF24">
    <property type="entry name" value="SERINE_THREONINE-PROTEIN KINASE CHK2"/>
    <property type="match status" value="1"/>
</dbReference>
<dbReference type="KEGG" id="asip:AQUSIP_07890"/>
<feature type="region of interest" description="Disordered" evidence="1">
    <location>
        <begin position="376"/>
        <end position="395"/>
    </location>
</feature>
<evidence type="ECO:0000313" key="4">
    <source>
        <dbReference type="Proteomes" id="UP000324194"/>
    </source>
</evidence>
<dbReference type="AlphaFoldDB" id="A0A5E4PET4"/>
<reference evidence="3 4" key="1">
    <citation type="submission" date="2019-08" db="EMBL/GenBank/DDBJ databases">
        <authorList>
            <person name="Guy L."/>
        </authorList>
    </citation>
    <scope>NUCLEOTIDE SEQUENCE [LARGE SCALE GENOMIC DNA]</scope>
    <source>
        <strain evidence="3 4">SGT-108</strain>
    </source>
</reference>
<dbReference type="OrthoDB" id="4103069at2"/>
<dbReference type="InterPro" id="IPR011009">
    <property type="entry name" value="Kinase-like_dom_sf"/>
</dbReference>
<evidence type="ECO:0000256" key="1">
    <source>
        <dbReference type="SAM" id="MobiDB-lite"/>
    </source>
</evidence>
<keyword evidence="3" id="KW-0418">Kinase</keyword>
<name>A0A5E4PET4_9COXI</name>
<dbReference type="PROSITE" id="PS50011">
    <property type="entry name" value="PROTEIN_KINASE_DOM"/>
    <property type="match status" value="1"/>
</dbReference>
<keyword evidence="4" id="KW-1185">Reference proteome</keyword>
<dbReference type="Proteomes" id="UP000324194">
    <property type="component" value="Chromosome 1"/>
</dbReference>
<dbReference type="GO" id="GO:0005524">
    <property type="term" value="F:ATP binding"/>
    <property type="evidence" value="ECO:0007669"/>
    <property type="project" value="InterPro"/>
</dbReference>
<proteinExistence type="predicted"/>
<keyword evidence="3" id="KW-0808">Transferase</keyword>
<dbReference type="SMART" id="SM00220">
    <property type="entry name" value="S_TKc"/>
    <property type="match status" value="1"/>
</dbReference>
<dbReference type="Gene3D" id="1.10.510.10">
    <property type="entry name" value="Transferase(Phosphotransferase) domain 1"/>
    <property type="match status" value="1"/>
</dbReference>
<dbReference type="RefSeq" id="WP_148338800.1">
    <property type="nucleotide sequence ID" value="NZ_LR699119.1"/>
</dbReference>
<evidence type="ECO:0000259" key="2">
    <source>
        <dbReference type="PROSITE" id="PS50011"/>
    </source>
</evidence>
<dbReference type="EMBL" id="LR699119">
    <property type="protein sequence ID" value="VVC75499.1"/>
    <property type="molecule type" value="Genomic_DNA"/>
</dbReference>
<gene>
    <name evidence="3" type="primary">pknB_2</name>
    <name evidence="3" type="ORF">AQUSIP_07890</name>
</gene>
<dbReference type="Pfam" id="PF00069">
    <property type="entry name" value="Pkinase"/>
    <property type="match status" value="1"/>
</dbReference>
<dbReference type="GO" id="GO:0004672">
    <property type="term" value="F:protein kinase activity"/>
    <property type="evidence" value="ECO:0007669"/>
    <property type="project" value="InterPro"/>
</dbReference>
<dbReference type="PROSITE" id="PS00108">
    <property type="entry name" value="PROTEIN_KINASE_ST"/>
    <property type="match status" value="1"/>
</dbReference>
<dbReference type="InterPro" id="IPR008271">
    <property type="entry name" value="Ser/Thr_kinase_AS"/>
</dbReference>
<feature type="domain" description="Protein kinase" evidence="2">
    <location>
        <begin position="79"/>
        <end position="352"/>
    </location>
</feature>
<dbReference type="InterPro" id="IPR000719">
    <property type="entry name" value="Prot_kinase_dom"/>
</dbReference>
<dbReference type="SUPFAM" id="SSF56112">
    <property type="entry name" value="Protein kinase-like (PK-like)"/>
    <property type="match status" value="1"/>
</dbReference>
<sequence>MRVRRINPTLLTEDDSPLLRELFASNKGKCAVFERDKRHIYLKRLGNTSIMQPFGIILSHDIICRPSNRNPAEDRYEVIDHNHLIGSGGFSHIYAVACTLAPLYNDALITKNNKQRVVKIQEFDPDDLKYLLDEAQLTRLAGNLHAKSPVLTKLLNQRYKSYIVMKRLNGYDLQTILDKMFCNELTLSTYKRLTITALLLERLSELHQRGVIHRDLKPENVMMDISTNELQLFDFGLSKRIDTDDKDEFQGTPGFIPVEVYHQEGTDEKSDVFSMAIIIGQLWYADEPGLNLEDMEDYNFPNIFKDGTHDLNSLEISAMMLALLKMIRLAREHRSSVNEALAVFTSVREDYVNRKIDEYAQEYKIKPLHHIGMFNRRSQGSTTTRHDPVQQLKMP</sequence>
<organism evidence="3 4">
    <name type="scientific">Aquicella siphonis</name>
    <dbReference type="NCBI Taxonomy" id="254247"/>
    <lineage>
        <taxon>Bacteria</taxon>
        <taxon>Pseudomonadati</taxon>
        <taxon>Pseudomonadota</taxon>
        <taxon>Gammaproteobacteria</taxon>
        <taxon>Legionellales</taxon>
        <taxon>Coxiellaceae</taxon>
        <taxon>Aquicella</taxon>
    </lineage>
</organism>
<dbReference type="PANTHER" id="PTHR44167">
    <property type="entry name" value="OVARIAN-SPECIFIC SERINE/THREONINE-PROTEIN KINASE LOK-RELATED"/>
    <property type="match status" value="1"/>
</dbReference>
<accession>A0A5E4PET4</accession>
<protein>
    <submittedName>
        <fullName evidence="3">Serine/threonine-protein kinase PknB</fullName>
    </submittedName>
</protein>